<organism evidence="8 9">
    <name type="scientific">Trichosporon asahii var. asahii (strain ATCC 90039 / CBS 2479 / JCM 2466 / KCTC 7840 / NBRC 103889/ NCYC 2677 / UAMH 7654)</name>
    <name type="common">Yeast</name>
    <dbReference type="NCBI Taxonomy" id="1186058"/>
    <lineage>
        <taxon>Eukaryota</taxon>
        <taxon>Fungi</taxon>
        <taxon>Dikarya</taxon>
        <taxon>Basidiomycota</taxon>
        <taxon>Agaricomycotina</taxon>
        <taxon>Tremellomycetes</taxon>
        <taxon>Trichosporonales</taxon>
        <taxon>Trichosporonaceae</taxon>
        <taxon>Trichosporon</taxon>
    </lineage>
</organism>
<dbReference type="HOGENOM" id="CLU_009397_4_1_1"/>
<dbReference type="GeneID" id="25984072"/>
<dbReference type="OrthoDB" id="5211809at2759"/>
<dbReference type="InterPro" id="IPR052176">
    <property type="entry name" value="Glycosyl_Hydrlase_43_Enz"/>
</dbReference>
<dbReference type="InterPro" id="IPR023296">
    <property type="entry name" value="Glyco_hydro_beta-prop_sf"/>
</dbReference>
<dbReference type="GO" id="GO:0004553">
    <property type="term" value="F:hydrolase activity, hydrolyzing O-glycosyl compounds"/>
    <property type="evidence" value="ECO:0007669"/>
    <property type="project" value="InterPro"/>
</dbReference>
<dbReference type="EMBL" id="ALBS01000126">
    <property type="protein sequence ID" value="EJT50091.1"/>
    <property type="molecule type" value="Genomic_DNA"/>
</dbReference>
<keyword evidence="4 6" id="KW-0326">Glycosidase</keyword>
<dbReference type="PANTHER" id="PTHR43772:SF2">
    <property type="entry name" value="PUTATIVE (AFU_ORTHOLOGUE AFUA_2G04480)-RELATED"/>
    <property type="match status" value="1"/>
</dbReference>
<dbReference type="GO" id="GO:0005975">
    <property type="term" value="P:carbohydrate metabolic process"/>
    <property type="evidence" value="ECO:0007669"/>
    <property type="project" value="InterPro"/>
</dbReference>
<gene>
    <name evidence="8" type="ORF">A1Q1_00558</name>
</gene>
<dbReference type="VEuPathDB" id="FungiDB:A1Q1_00558"/>
<protein>
    <submittedName>
        <fullName evidence="8">Xylosidase, putative</fullName>
    </submittedName>
</protein>
<dbReference type="Gene3D" id="2.115.10.20">
    <property type="entry name" value="Glycosyl hydrolase domain, family 43"/>
    <property type="match status" value="1"/>
</dbReference>
<reference evidence="8 9" key="1">
    <citation type="journal article" date="2012" name="Eukaryot. Cell">
        <title>Draft genome sequence of CBS 2479, the standard type strain of Trichosporon asahii.</title>
        <authorList>
            <person name="Yang R.Y."/>
            <person name="Li H.T."/>
            <person name="Zhu H."/>
            <person name="Zhou G.P."/>
            <person name="Wang M."/>
            <person name="Wang L."/>
        </authorList>
    </citation>
    <scope>NUCLEOTIDE SEQUENCE [LARGE SCALE GENOMIC DNA]</scope>
    <source>
        <strain evidence="9">ATCC 90039 / CBS 2479 / JCM 2466 / KCTC 7840 / NCYC 2677 / UAMH 7654</strain>
    </source>
</reference>
<dbReference type="CDD" id="cd18619">
    <property type="entry name" value="GH43_CoXyl43_like"/>
    <property type="match status" value="1"/>
</dbReference>
<evidence type="ECO:0000256" key="6">
    <source>
        <dbReference type="RuleBase" id="RU361187"/>
    </source>
</evidence>
<comment type="similarity">
    <text evidence="1 6">Belongs to the glycosyl hydrolase 43 family.</text>
</comment>
<dbReference type="PANTHER" id="PTHR43772">
    <property type="entry name" value="ENDO-1,4-BETA-XYLANASE"/>
    <property type="match status" value="1"/>
</dbReference>
<evidence type="ECO:0000256" key="3">
    <source>
        <dbReference type="ARBA" id="ARBA00023277"/>
    </source>
</evidence>
<keyword evidence="3" id="KW-0119">Carbohydrate metabolism</keyword>
<dbReference type="Proteomes" id="UP000002748">
    <property type="component" value="Unassembled WGS sequence"/>
</dbReference>
<dbReference type="AlphaFoldDB" id="J5TBA3"/>
<proteinExistence type="inferred from homology"/>
<evidence type="ECO:0000256" key="5">
    <source>
        <dbReference type="PIRSR" id="PIRSR606710-2"/>
    </source>
</evidence>
<feature type="region of interest" description="Disordered" evidence="7">
    <location>
        <begin position="163"/>
        <end position="182"/>
    </location>
</feature>
<name>J5TBA3_TRIAS</name>
<evidence type="ECO:0000256" key="7">
    <source>
        <dbReference type="SAM" id="MobiDB-lite"/>
    </source>
</evidence>
<keyword evidence="2 6" id="KW-0378">Hydrolase</keyword>
<comment type="caution">
    <text evidence="8">The sequence shown here is derived from an EMBL/GenBank/DDBJ whole genome shotgun (WGS) entry which is preliminary data.</text>
</comment>
<accession>J5TBA3</accession>
<sequence>MPEPLVKHIYTADPSAHAFAGKIYVYPSHDRETDIQFNDNGDQYDMVDYHVLSMDEVGGEVTDHGVALSAEQVPWVDKQMWAPDCAEKNGKYYFYFPARAKDGKFKMGVAVSDKPEGPFTPQPEAMKGSFSIDPAAFVDDDGEAYLYFGGLWGGQLQCYNSDGTEWDGSKQGPQEPTEGDALGPRVARLTDDMLEFAEPVREISITYQGKPVPASDHEKRFFEAAWMHKRNGKYYFSYSTGDTHLIAYATGDSPYGPFEYQGTVLTPPIGWTNHHSMVHFKGKDYLFYHDCSLSKGVDHLRSVKAKEMKFDGDKIVTMDP</sequence>
<evidence type="ECO:0000256" key="1">
    <source>
        <dbReference type="ARBA" id="ARBA00009865"/>
    </source>
</evidence>
<evidence type="ECO:0000256" key="2">
    <source>
        <dbReference type="ARBA" id="ARBA00022801"/>
    </source>
</evidence>
<dbReference type="RefSeq" id="XP_014181348.1">
    <property type="nucleotide sequence ID" value="XM_014325873.1"/>
</dbReference>
<evidence type="ECO:0000256" key="4">
    <source>
        <dbReference type="ARBA" id="ARBA00023295"/>
    </source>
</evidence>
<evidence type="ECO:0000313" key="9">
    <source>
        <dbReference type="Proteomes" id="UP000002748"/>
    </source>
</evidence>
<evidence type="ECO:0000313" key="8">
    <source>
        <dbReference type="EMBL" id="EJT50091.1"/>
    </source>
</evidence>
<dbReference type="SUPFAM" id="SSF75005">
    <property type="entry name" value="Arabinanase/levansucrase/invertase"/>
    <property type="match status" value="1"/>
</dbReference>
<dbReference type="InterPro" id="IPR006710">
    <property type="entry name" value="Glyco_hydro_43"/>
</dbReference>
<dbReference type="KEGG" id="tasa:A1Q1_00558"/>
<feature type="site" description="Important for catalytic activity, responsible for pKa modulation of the active site Glu and correct orientation of both the proton donor and substrate" evidence="5">
    <location>
        <position position="133"/>
    </location>
</feature>
<dbReference type="Pfam" id="PF04616">
    <property type="entry name" value="Glyco_hydro_43"/>
    <property type="match status" value="1"/>
</dbReference>